<dbReference type="AlphaFoldDB" id="A0A2R5EW85"/>
<evidence type="ECO:0008006" key="4">
    <source>
        <dbReference type="Google" id="ProtNLM"/>
    </source>
</evidence>
<comment type="caution">
    <text evidence="2">The sequence shown here is derived from an EMBL/GenBank/DDBJ whole genome shotgun (WGS) entry which is preliminary data.</text>
</comment>
<dbReference type="EMBL" id="BDQX01000356">
    <property type="protein sequence ID" value="GBG10817.1"/>
    <property type="molecule type" value="Genomic_DNA"/>
</dbReference>
<dbReference type="RefSeq" id="WP_108995238.1">
    <property type="nucleotide sequence ID" value="NZ_BDQX01000356.1"/>
</dbReference>
<proteinExistence type="predicted"/>
<reference evidence="2 3" key="1">
    <citation type="submission" date="2017-08" db="EMBL/GenBank/DDBJ databases">
        <title>Substantial Increase in Enzyme Production by Combined Drug-Resistance Mutations in Paenibacillus agaridevorans.</title>
        <authorList>
            <person name="Tanaka Y."/>
            <person name="Funane K."/>
            <person name="Hosaka T."/>
            <person name="Shiwa Y."/>
            <person name="Fujita N."/>
            <person name="Miyazaki T."/>
            <person name="Yoshikawa H."/>
            <person name="Murakami K."/>
            <person name="Kasahara K."/>
            <person name="Inaoka T."/>
            <person name="Hiraga Y."/>
            <person name="Ochi K."/>
        </authorList>
    </citation>
    <scope>NUCLEOTIDE SEQUENCE [LARGE SCALE GENOMIC DNA]</scope>
    <source>
        <strain evidence="2 3">T-3040</strain>
    </source>
</reference>
<feature type="coiled-coil region" evidence="1">
    <location>
        <begin position="27"/>
        <end position="54"/>
    </location>
</feature>
<gene>
    <name evidence="2" type="ORF">PAT3040_05582</name>
</gene>
<sequence>MNILIGICLVVITVSLIILVLAVTKTVKQAETFIAETKRTVNELRTEVLQMSSEAREVVQNTNAVTVDARRKLKDLDGLFHTVSDIGEAAHALTTAAKHAAAGVLEKTAAKTEQATRAGISNAARMGHESAGAGNNGAQIRKTAAAIAEMVASSVKIWSRMKAN</sequence>
<dbReference type="PANTHER" id="PTHR40070:SF1">
    <property type="entry name" value="UPF0478 PROTEIN YTXG"/>
    <property type="match status" value="1"/>
</dbReference>
<keyword evidence="1" id="KW-0175">Coiled coil</keyword>
<keyword evidence="3" id="KW-1185">Reference proteome</keyword>
<dbReference type="Pfam" id="PF06103">
    <property type="entry name" value="DUF948"/>
    <property type="match status" value="1"/>
</dbReference>
<dbReference type="InterPro" id="IPR009293">
    <property type="entry name" value="UPF0478"/>
</dbReference>
<evidence type="ECO:0000313" key="2">
    <source>
        <dbReference type="EMBL" id="GBG10817.1"/>
    </source>
</evidence>
<accession>A0A2R5EW85</accession>
<dbReference type="PANTHER" id="PTHR40070">
    <property type="entry name" value="UPF0478 PROTEIN YTXG"/>
    <property type="match status" value="1"/>
</dbReference>
<protein>
    <recommendedName>
        <fullName evidence="4">DUF948 domain-containing protein</fullName>
    </recommendedName>
</protein>
<dbReference type="Proteomes" id="UP000245202">
    <property type="component" value="Unassembled WGS sequence"/>
</dbReference>
<name>A0A2R5EW85_9BACL</name>
<evidence type="ECO:0000256" key="1">
    <source>
        <dbReference type="SAM" id="Coils"/>
    </source>
</evidence>
<organism evidence="2 3">
    <name type="scientific">Paenibacillus agaridevorans</name>
    <dbReference type="NCBI Taxonomy" id="171404"/>
    <lineage>
        <taxon>Bacteria</taxon>
        <taxon>Bacillati</taxon>
        <taxon>Bacillota</taxon>
        <taxon>Bacilli</taxon>
        <taxon>Bacillales</taxon>
        <taxon>Paenibacillaceae</taxon>
        <taxon>Paenibacillus</taxon>
    </lineage>
</organism>
<evidence type="ECO:0000313" key="3">
    <source>
        <dbReference type="Proteomes" id="UP000245202"/>
    </source>
</evidence>